<dbReference type="Pfam" id="PF00379">
    <property type="entry name" value="Chitin_bind_4"/>
    <property type="match status" value="1"/>
</dbReference>
<evidence type="ECO:0000313" key="4">
    <source>
        <dbReference type="Proteomes" id="UP000695000"/>
    </source>
</evidence>
<feature type="signal peptide" evidence="3">
    <location>
        <begin position="1"/>
        <end position="17"/>
    </location>
</feature>
<dbReference type="InterPro" id="IPR000618">
    <property type="entry name" value="Insect_cuticle"/>
</dbReference>
<accession>A0ABM1MX34</accession>
<evidence type="ECO:0000256" key="1">
    <source>
        <dbReference type="ARBA" id="ARBA00022460"/>
    </source>
</evidence>
<dbReference type="PRINTS" id="PR00947">
    <property type="entry name" value="CUTICLE"/>
</dbReference>
<dbReference type="PROSITE" id="PS51257">
    <property type="entry name" value="PROKAR_LIPOPROTEIN"/>
    <property type="match status" value="1"/>
</dbReference>
<evidence type="ECO:0000256" key="3">
    <source>
        <dbReference type="SAM" id="SignalP"/>
    </source>
</evidence>
<dbReference type="RefSeq" id="XP_017779134.1">
    <property type="nucleotide sequence ID" value="XM_017923645.1"/>
</dbReference>
<keyword evidence="3" id="KW-0732">Signal</keyword>
<dbReference type="InterPro" id="IPR050468">
    <property type="entry name" value="Cuticle_Struct_Prot"/>
</dbReference>
<gene>
    <name evidence="5" type="primary">LOC108564563</name>
</gene>
<proteinExistence type="predicted"/>
<evidence type="ECO:0000256" key="2">
    <source>
        <dbReference type="PROSITE-ProRule" id="PRU00497"/>
    </source>
</evidence>
<protein>
    <submittedName>
        <fullName evidence="5">Endocuticle structural glycoprotein ABD-5-like</fullName>
    </submittedName>
</protein>
<keyword evidence="1 2" id="KW-0193">Cuticle</keyword>
<name>A0ABM1MX34_NICVS</name>
<organism evidence="4 5">
    <name type="scientific">Nicrophorus vespilloides</name>
    <name type="common">Boreal carrion beetle</name>
    <dbReference type="NCBI Taxonomy" id="110193"/>
    <lineage>
        <taxon>Eukaryota</taxon>
        <taxon>Metazoa</taxon>
        <taxon>Ecdysozoa</taxon>
        <taxon>Arthropoda</taxon>
        <taxon>Hexapoda</taxon>
        <taxon>Insecta</taxon>
        <taxon>Pterygota</taxon>
        <taxon>Neoptera</taxon>
        <taxon>Endopterygota</taxon>
        <taxon>Coleoptera</taxon>
        <taxon>Polyphaga</taxon>
        <taxon>Staphyliniformia</taxon>
        <taxon>Silphidae</taxon>
        <taxon>Nicrophorinae</taxon>
        <taxon>Nicrophorus</taxon>
    </lineage>
</organism>
<dbReference type="GeneID" id="108564563"/>
<dbReference type="Proteomes" id="UP000695000">
    <property type="component" value="Unplaced"/>
</dbReference>
<dbReference type="PANTHER" id="PTHR10380">
    <property type="entry name" value="CUTICLE PROTEIN"/>
    <property type="match status" value="1"/>
</dbReference>
<dbReference type="PANTHER" id="PTHR10380:SF218">
    <property type="entry name" value="ADULT CUTICLE PROTEIN 65AA-RELATED"/>
    <property type="match status" value="1"/>
</dbReference>
<feature type="chain" id="PRO_5046844049" evidence="3">
    <location>
        <begin position="18"/>
        <end position="119"/>
    </location>
</feature>
<sequence>MMKLLIIVAVLLFGCQARPYGDEKNAKILQNDMNHYRINDFGQGFYSNSFRTSNGITKKEFGSVDFNVDHPVLVVRGIYSYIGTDGKKYEVTYVADEKGFRISKMAIIKTEPHKNIKRY</sequence>
<dbReference type="PROSITE" id="PS51155">
    <property type="entry name" value="CHIT_BIND_RR_2"/>
    <property type="match status" value="1"/>
</dbReference>
<reference evidence="5" key="1">
    <citation type="submission" date="2025-08" db="UniProtKB">
        <authorList>
            <consortium name="RefSeq"/>
        </authorList>
    </citation>
    <scope>IDENTIFICATION</scope>
    <source>
        <tissue evidence="5">Whole Larva</tissue>
    </source>
</reference>
<keyword evidence="4" id="KW-1185">Reference proteome</keyword>
<evidence type="ECO:0000313" key="5">
    <source>
        <dbReference type="RefSeq" id="XP_017779134.1"/>
    </source>
</evidence>